<dbReference type="SUPFAM" id="SSF50129">
    <property type="entry name" value="GroES-like"/>
    <property type="match status" value="1"/>
</dbReference>
<dbReference type="EMBL" id="JAYXHS010000003">
    <property type="protein sequence ID" value="MEC5387243.1"/>
    <property type="molecule type" value="Genomic_DNA"/>
</dbReference>
<dbReference type="CDD" id="cd05280">
    <property type="entry name" value="MDR_yhdh_yhfp"/>
    <property type="match status" value="1"/>
</dbReference>
<dbReference type="Gene3D" id="3.90.180.10">
    <property type="entry name" value="Medium-chain alcohol dehydrogenases, catalytic domain"/>
    <property type="match status" value="1"/>
</dbReference>
<proteinExistence type="predicted"/>
<evidence type="ECO:0000313" key="3">
    <source>
        <dbReference type="Proteomes" id="UP001331561"/>
    </source>
</evidence>
<evidence type="ECO:0000313" key="2">
    <source>
        <dbReference type="EMBL" id="MEC5387243.1"/>
    </source>
</evidence>
<dbReference type="InterPro" id="IPR036291">
    <property type="entry name" value="NAD(P)-bd_dom_sf"/>
</dbReference>
<dbReference type="InterPro" id="IPR051397">
    <property type="entry name" value="Zn-ADH-like_protein"/>
</dbReference>
<dbReference type="InterPro" id="IPR013149">
    <property type="entry name" value="ADH-like_C"/>
</dbReference>
<accession>A0ABU6K5R2</accession>
<keyword evidence="3" id="KW-1185">Reference proteome</keyword>
<dbReference type="PANTHER" id="PTHR43677:SF1">
    <property type="entry name" value="ACRYLYL-COA REDUCTASE ACUI-RELATED"/>
    <property type="match status" value="1"/>
</dbReference>
<dbReference type="Proteomes" id="UP001331561">
    <property type="component" value="Unassembled WGS sequence"/>
</dbReference>
<comment type="caution">
    <text evidence="2">The sequence shown here is derived from an EMBL/GenBank/DDBJ whole genome shotgun (WGS) entry which is preliminary data.</text>
</comment>
<sequence>MKSFRAFLVTQDQGKVRGSFVQMDESQLDAGDVLIRVEYSSVNYKDALAATGQGRIIKRFPCVGGIDLAGTVVRSGAPRFKPGDKVIVTSYDLGVAHHGGYAEYALVPGGWVVPLPESLSLFEAMALGTAGLTAAMAINRMEDNGLKPEAGPVLVTGATGGVGSLAIDMLAGRGYEVVALTGKADQREWLQSLGARRVMLRSEVPGEIKPLDKGFWAGAVDSIGGNTLAWLLSTAKPTGVITSIGLAAGTALDTTVMPFVLRGVSLLGIDSGYAGFAVRERAWARLAADLRPRRLAEIASEEVFDALPQVFERLLAGQAHGRTVLRVASEDASLH</sequence>
<reference evidence="2 3" key="1">
    <citation type="submission" date="2024-01" db="EMBL/GenBank/DDBJ databases">
        <title>Uliginosibacterium soil sp. nov.</title>
        <authorList>
            <person name="Lv Y."/>
        </authorList>
    </citation>
    <scope>NUCLEOTIDE SEQUENCE [LARGE SCALE GENOMIC DNA]</scope>
    <source>
        <strain evidence="2 3">H3</strain>
    </source>
</reference>
<dbReference type="RefSeq" id="WP_327600219.1">
    <property type="nucleotide sequence ID" value="NZ_JAYXHS010000003.1"/>
</dbReference>
<name>A0ABU6K5R2_9RHOO</name>
<dbReference type="PANTHER" id="PTHR43677">
    <property type="entry name" value="SHORT-CHAIN DEHYDROGENASE/REDUCTASE"/>
    <property type="match status" value="1"/>
</dbReference>
<dbReference type="InterPro" id="IPR014188">
    <property type="entry name" value="Acrylyl-CoA_reductase_AcuI"/>
</dbReference>
<dbReference type="Pfam" id="PF00107">
    <property type="entry name" value="ADH_zinc_N"/>
    <property type="match status" value="1"/>
</dbReference>
<protein>
    <submittedName>
        <fullName evidence="2">Oxidoreductase</fullName>
    </submittedName>
</protein>
<dbReference type="Pfam" id="PF08240">
    <property type="entry name" value="ADH_N"/>
    <property type="match status" value="1"/>
</dbReference>
<feature type="domain" description="Enoyl reductase (ER)" evidence="1">
    <location>
        <begin position="18"/>
        <end position="325"/>
    </location>
</feature>
<dbReference type="InterPro" id="IPR020843">
    <property type="entry name" value="ER"/>
</dbReference>
<dbReference type="SMART" id="SM00829">
    <property type="entry name" value="PKS_ER"/>
    <property type="match status" value="1"/>
</dbReference>
<dbReference type="SUPFAM" id="SSF51735">
    <property type="entry name" value="NAD(P)-binding Rossmann-fold domains"/>
    <property type="match status" value="1"/>
</dbReference>
<evidence type="ECO:0000259" key="1">
    <source>
        <dbReference type="SMART" id="SM00829"/>
    </source>
</evidence>
<dbReference type="NCBIfam" id="TIGR02823">
    <property type="entry name" value="oxido_YhdH"/>
    <property type="match status" value="1"/>
</dbReference>
<organism evidence="2 3">
    <name type="scientific">Uliginosibacterium silvisoli</name>
    <dbReference type="NCBI Taxonomy" id="3114758"/>
    <lineage>
        <taxon>Bacteria</taxon>
        <taxon>Pseudomonadati</taxon>
        <taxon>Pseudomonadota</taxon>
        <taxon>Betaproteobacteria</taxon>
        <taxon>Rhodocyclales</taxon>
        <taxon>Zoogloeaceae</taxon>
        <taxon>Uliginosibacterium</taxon>
    </lineage>
</organism>
<gene>
    <name evidence="2" type="ORF">VVD49_16050</name>
</gene>
<dbReference type="InterPro" id="IPR013154">
    <property type="entry name" value="ADH-like_N"/>
</dbReference>
<dbReference type="Gene3D" id="3.40.50.720">
    <property type="entry name" value="NAD(P)-binding Rossmann-like Domain"/>
    <property type="match status" value="1"/>
</dbReference>
<dbReference type="InterPro" id="IPR011032">
    <property type="entry name" value="GroES-like_sf"/>
</dbReference>